<dbReference type="WBParaSite" id="HDID_0000178501-mRNA-1">
    <property type="protein sequence ID" value="HDID_0000178501-mRNA-1"/>
    <property type="gene ID" value="HDID_0000178501"/>
</dbReference>
<dbReference type="OrthoDB" id="7540217at2759"/>
<evidence type="ECO:0000313" key="1">
    <source>
        <dbReference type="EMBL" id="VDL19247.1"/>
    </source>
</evidence>
<sequence>MSDTTMTPSIKGHAVMVSVKAKQRSLEMARFLLIARSFLCISRKELMNEKGGDELITTERRKSTVNAMLTHSLRTPEFVRRVHGMACHGMMEENQAKSMLDNLSNIFKCLKE</sequence>
<dbReference type="AlphaFoldDB" id="A0A0R3SBE3"/>
<organism evidence="3">
    <name type="scientific">Hymenolepis diminuta</name>
    <name type="common">Rat tapeworm</name>
    <dbReference type="NCBI Taxonomy" id="6216"/>
    <lineage>
        <taxon>Eukaryota</taxon>
        <taxon>Metazoa</taxon>
        <taxon>Spiralia</taxon>
        <taxon>Lophotrochozoa</taxon>
        <taxon>Platyhelminthes</taxon>
        <taxon>Cestoda</taxon>
        <taxon>Eucestoda</taxon>
        <taxon>Cyclophyllidea</taxon>
        <taxon>Hymenolepididae</taxon>
        <taxon>Hymenolepis</taxon>
    </lineage>
</organism>
<dbReference type="Proteomes" id="UP000274504">
    <property type="component" value="Unassembled WGS sequence"/>
</dbReference>
<reference evidence="3" key="1">
    <citation type="submission" date="2017-02" db="UniProtKB">
        <authorList>
            <consortium name="WormBaseParasite"/>
        </authorList>
    </citation>
    <scope>IDENTIFICATION</scope>
</reference>
<dbReference type="EMBL" id="UYSG01000368">
    <property type="protein sequence ID" value="VDL19247.1"/>
    <property type="molecule type" value="Genomic_DNA"/>
</dbReference>
<gene>
    <name evidence="1" type="ORF">HDID_LOCUS1786</name>
</gene>
<protein>
    <submittedName>
        <fullName evidence="3">Transcriptional regulator</fullName>
    </submittedName>
</protein>
<reference evidence="1 2" key="2">
    <citation type="submission" date="2018-11" db="EMBL/GenBank/DDBJ databases">
        <authorList>
            <consortium name="Pathogen Informatics"/>
        </authorList>
    </citation>
    <scope>NUCLEOTIDE SEQUENCE [LARGE SCALE GENOMIC DNA]</scope>
</reference>
<evidence type="ECO:0000313" key="3">
    <source>
        <dbReference type="WBParaSite" id="HDID_0000178501-mRNA-1"/>
    </source>
</evidence>
<accession>A0A0R3SBE3</accession>
<proteinExistence type="predicted"/>
<name>A0A0R3SBE3_HYMDI</name>
<evidence type="ECO:0000313" key="2">
    <source>
        <dbReference type="Proteomes" id="UP000274504"/>
    </source>
</evidence>